<geneLocation type="plasmid" evidence="8">
    <name>ppaby1</name>
</geneLocation>
<dbReference type="AlphaFoldDB" id="A0A1P8UMM3"/>
<proteinExistence type="inferred from homology"/>
<accession>A0A1P8UMM3</accession>
<dbReference type="Proteomes" id="UP000187059">
    <property type="component" value="Plasmid pPABY1"/>
</dbReference>
<comment type="pathway">
    <text evidence="1">Carbohydrate metabolism; galactose metabolism.</text>
</comment>
<evidence type="ECO:0000259" key="6">
    <source>
        <dbReference type="Pfam" id="PF01370"/>
    </source>
</evidence>
<evidence type="ECO:0000313" key="7">
    <source>
        <dbReference type="EMBL" id="APZ50654.1"/>
    </source>
</evidence>
<dbReference type="Gene3D" id="3.40.50.720">
    <property type="entry name" value="NAD(P)-binding Rossmann-like Domain"/>
    <property type="match status" value="1"/>
</dbReference>
<dbReference type="GO" id="GO:0016853">
    <property type="term" value="F:isomerase activity"/>
    <property type="evidence" value="ECO:0007669"/>
    <property type="project" value="UniProtKB-KW"/>
</dbReference>
<comment type="similarity">
    <text evidence="2">Belongs to the NAD(P)-dependent epimerase/dehydratase family.</text>
</comment>
<keyword evidence="7" id="KW-0413">Isomerase</keyword>
<reference evidence="7 8" key="1">
    <citation type="submission" date="2016-04" db="EMBL/GenBank/DDBJ databases">
        <title>Deep-sea bacteria in the southern Pacific.</title>
        <authorList>
            <person name="Tang K."/>
        </authorList>
    </citation>
    <scope>NUCLEOTIDE SEQUENCE [LARGE SCALE GENOMIC DNA]</scope>
    <source>
        <strain evidence="7 8">JLT2014</strain>
        <plasmid evidence="8">ppaby1</plasmid>
    </source>
</reference>
<evidence type="ECO:0000256" key="5">
    <source>
        <dbReference type="ARBA" id="ARBA00033067"/>
    </source>
</evidence>
<dbReference type="KEGG" id="paby:Ga0080574_TMP320"/>
<dbReference type="EMBL" id="CP015091">
    <property type="protein sequence ID" value="APZ50654.1"/>
    <property type="molecule type" value="Genomic_DNA"/>
</dbReference>
<dbReference type="Pfam" id="PF01370">
    <property type="entry name" value="Epimerase"/>
    <property type="match status" value="1"/>
</dbReference>
<dbReference type="PANTHER" id="PTHR43725:SF53">
    <property type="entry name" value="UDP-ARABINOSE 4-EPIMERASE 1"/>
    <property type="match status" value="1"/>
</dbReference>
<evidence type="ECO:0000256" key="1">
    <source>
        <dbReference type="ARBA" id="ARBA00004947"/>
    </source>
</evidence>
<dbReference type="RefSeq" id="WP_076694598.1">
    <property type="nucleotide sequence ID" value="NZ_CP015091.1"/>
</dbReference>
<protein>
    <recommendedName>
        <fullName evidence="3">UDP-glucose 4-epimerase</fullName>
    </recommendedName>
    <alternativeName>
        <fullName evidence="5">Galactowaldenase</fullName>
    </alternativeName>
    <alternativeName>
        <fullName evidence="4">UDP-galactose 4-epimerase</fullName>
    </alternativeName>
</protein>
<name>A0A1P8UMM3_9RHOB</name>
<gene>
    <name evidence="7" type="ORF">Ga0080574_TMP320</name>
</gene>
<evidence type="ECO:0000256" key="3">
    <source>
        <dbReference type="ARBA" id="ARBA00018569"/>
    </source>
</evidence>
<organism evidence="7 8">
    <name type="scientific">Salipiger abyssi</name>
    <dbReference type="NCBI Taxonomy" id="1250539"/>
    <lineage>
        <taxon>Bacteria</taxon>
        <taxon>Pseudomonadati</taxon>
        <taxon>Pseudomonadota</taxon>
        <taxon>Alphaproteobacteria</taxon>
        <taxon>Rhodobacterales</taxon>
        <taxon>Roseobacteraceae</taxon>
        <taxon>Salipiger</taxon>
    </lineage>
</organism>
<evidence type="ECO:0000313" key="8">
    <source>
        <dbReference type="Proteomes" id="UP000187059"/>
    </source>
</evidence>
<keyword evidence="8" id="KW-1185">Reference proteome</keyword>
<feature type="domain" description="NAD-dependent epimerase/dehydratase" evidence="6">
    <location>
        <begin position="3"/>
        <end position="242"/>
    </location>
</feature>
<keyword evidence="7" id="KW-0614">Plasmid</keyword>
<evidence type="ECO:0000256" key="4">
    <source>
        <dbReference type="ARBA" id="ARBA00031367"/>
    </source>
</evidence>
<dbReference type="SUPFAM" id="SSF51735">
    <property type="entry name" value="NAD(P)-binding Rossmann-fold domains"/>
    <property type="match status" value="1"/>
</dbReference>
<sequence length="323" mass="34411">MKVLVTGGLGVNGAFVTRELVSRGHEVVVADRQTDMSLLGPVAGEVALRNADIMDRDAMSDLLVSHRIEGVIHMAALISGLQEDPLRGFLVNGLGAVQLMDAAQKAGVKRFVYTSSRAVYGNITGEHAYPTYTPVGEDHPLDANSVYDATKLAGEMMGRNFAKLGLEFVALRFATIYGPGKLVRHGPMGILSRIIENGMLGVPLEIAQGGEERDDIIYVGDVGRACVAALEHEKPGFDAYNISSGTGVTLEEFADAAKAHVPNIDFKIGPGLDFFNAGVRYAGVLDNSRAKTDLGFAPKYDLNTGIEAYIATMDELGLLPTAT</sequence>
<evidence type="ECO:0000256" key="2">
    <source>
        <dbReference type="ARBA" id="ARBA00007637"/>
    </source>
</evidence>
<dbReference type="PANTHER" id="PTHR43725">
    <property type="entry name" value="UDP-GLUCOSE 4-EPIMERASE"/>
    <property type="match status" value="1"/>
</dbReference>
<dbReference type="InterPro" id="IPR001509">
    <property type="entry name" value="Epimerase_deHydtase"/>
</dbReference>
<dbReference type="InterPro" id="IPR036291">
    <property type="entry name" value="NAD(P)-bd_dom_sf"/>
</dbReference>
<dbReference type="OrthoDB" id="7209874at2"/>